<feature type="region of interest" description="Disordered" evidence="3">
    <location>
        <begin position="638"/>
        <end position="678"/>
    </location>
</feature>
<feature type="domain" description="Integrase catalytic" evidence="5">
    <location>
        <begin position="571"/>
        <end position="659"/>
    </location>
</feature>
<dbReference type="PROSITE" id="PS50158">
    <property type="entry name" value="ZF_CCHC"/>
    <property type="match status" value="1"/>
</dbReference>
<feature type="compositionally biased region" description="Basic residues" evidence="3">
    <location>
        <begin position="667"/>
        <end position="676"/>
    </location>
</feature>
<evidence type="ECO:0000256" key="1">
    <source>
        <dbReference type="ARBA" id="ARBA00022750"/>
    </source>
</evidence>
<feature type="compositionally biased region" description="Basic residues" evidence="3">
    <location>
        <begin position="1"/>
        <end position="13"/>
    </location>
</feature>
<feature type="region of interest" description="Disordered" evidence="3">
    <location>
        <begin position="803"/>
        <end position="838"/>
    </location>
</feature>
<dbReference type="SUPFAM" id="SSF53098">
    <property type="entry name" value="Ribonuclease H-like"/>
    <property type="match status" value="1"/>
</dbReference>
<keyword evidence="2" id="KW-0863">Zinc-finger</keyword>
<dbReference type="PANTHER" id="PTHR11439:SF515">
    <property type="entry name" value="GAG-POL POLYPROTEIN"/>
    <property type="match status" value="1"/>
</dbReference>
<dbReference type="InterPro" id="IPR025724">
    <property type="entry name" value="GAG-pre-integrase_dom"/>
</dbReference>
<reference evidence="7" key="2">
    <citation type="journal article" date="2008" name="Nucleic Acids Res.">
        <title>The rice annotation project database (RAP-DB): 2008 update.</title>
        <authorList>
            <consortium name="The rice annotation project (RAP)"/>
        </authorList>
    </citation>
    <scope>GENOME REANNOTATION</scope>
    <source>
        <strain evidence="7">cv. Nipponbare</strain>
    </source>
</reference>
<keyword evidence="1" id="KW-0378">Hydrolase</keyword>
<dbReference type="Pfam" id="PF22936">
    <property type="entry name" value="Pol_BBD"/>
    <property type="match status" value="1"/>
</dbReference>
<evidence type="ECO:0000259" key="5">
    <source>
        <dbReference type="PROSITE" id="PS50994"/>
    </source>
</evidence>
<dbReference type="PANTHER" id="PTHR11439">
    <property type="entry name" value="GAG-POL-RELATED RETROTRANSPOSON"/>
    <property type="match status" value="1"/>
</dbReference>
<dbReference type="PROSITE" id="PS50994">
    <property type="entry name" value="INTEGRASE"/>
    <property type="match status" value="1"/>
</dbReference>
<dbReference type="InterPro" id="IPR001878">
    <property type="entry name" value="Znf_CCHC"/>
</dbReference>
<dbReference type="InterPro" id="IPR043502">
    <property type="entry name" value="DNA/RNA_pol_sf"/>
</dbReference>
<dbReference type="InterPro" id="IPR054722">
    <property type="entry name" value="PolX-like_BBD"/>
</dbReference>
<feature type="region of interest" description="Disordered" evidence="3">
    <location>
        <begin position="1"/>
        <end position="33"/>
    </location>
</feature>
<feature type="region of interest" description="Disordered" evidence="3">
    <location>
        <begin position="310"/>
        <end position="329"/>
    </location>
</feature>
<dbReference type="SUPFAM" id="SSF56672">
    <property type="entry name" value="DNA/RNA polymerases"/>
    <property type="match status" value="1"/>
</dbReference>
<feature type="compositionally biased region" description="Gly residues" evidence="3">
    <location>
        <begin position="22"/>
        <end position="33"/>
    </location>
</feature>
<dbReference type="Pfam" id="PF07727">
    <property type="entry name" value="RVT_2"/>
    <property type="match status" value="1"/>
</dbReference>
<dbReference type="GO" id="GO:0008270">
    <property type="term" value="F:zinc ion binding"/>
    <property type="evidence" value="ECO:0007669"/>
    <property type="project" value="UniProtKB-KW"/>
</dbReference>
<evidence type="ECO:0000313" key="6">
    <source>
        <dbReference type="EMBL" id="AAS90682.1"/>
    </source>
</evidence>
<keyword evidence="2" id="KW-0479">Metal-binding</keyword>
<dbReference type="Pfam" id="PF00098">
    <property type="entry name" value="zf-CCHC"/>
    <property type="match status" value="1"/>
</dbReference>
<accession>Q75IL9</accession>
<feature type="domain" description="CCHC-type" evidence="4">
    <location>
        <begin position="298"/>
        <end position="314"/>
    </location>
</feature>
<dbReference type="GO" id="GO:0015074">
    <property type="term" value="P:DNA integration"/>
    <property type="evidence" value="ECO:0007669"/>
    <property type="project" value="InterPro"/>
</dbReference>
<dbReference type="GO" id="GO:0004190">
    <property type="term" value="F:aspartic-type endopeptidase activity"/>
    <property type="evidence" value="ECO:0007669"/>
    <property type="project" value="UniProtKB-KW"/>
</dbReference>
<dbReference type="SUPFAM" id="SSF57756">
    <property type="entry name" value="Retrovirus zinc finger-like domains"/>
    <property type="match status" value="1"/>
</dbReference>
<dbReference type="Proteomes" id="UP000000763">
    <property type="component" value="Chromosome 5"/>
</dbReference>
<proteinExistence type="predicted"/>
<sequence length="1404" mass="155268">MPRGRTHSPRRRSASPSVHVSGSGGRASGSGGSDRGLVIHRVVKEAGGAANYPLLTRTNYNDWSLLMKIKLQARCLWGAIDPGGVELHEDRMALDAICSAVPPEMISTLATKASAKEAWDCIRILRVGDDRIRKASAQKVRMEYESLVLRDGETVEDFAMRLTSTVNQLATLGDPEPADKVVEKYLRVARPRFTQLVLSIETLLDISTLSLEEVTGRLKAAEDAMPLPSSSSDNAGKLYLTEEEWLERHNKKEQEAKKNSGSPSNRGKRRGGKGRNGGGAGVGGAKNTNSGAARREDKCRNCGKYGHWAKDCRSKPKRDEQAHVAQDDEPTLLLLTGGVITHACEQEHAPAPSAPTPSSDPIYLEEKKLFAALDDAAKRDPGRWIVDSGASNHMTGCRTAFSDIDTGITGNVRLGDGSVVRIEGRGTVLFSCKNGEHRTLSNTYLIPRLAANIISVGQLDETGFKVEAEDGVMRIWDEQRRLLARIHRNPGRLYVLDVELARPVCLTARIGDEAWKWHARFGHINFTALRKMGREQLVRGLPAVSQVDQLCEACLAGKHRRTPFPQQAQQRSLEPLQLLHGDLCGPISPPTPSDNRYFLLLVDDYSCFMWLSLLPSKDGAAAAIKRIQAAAERKSGKKLRALRTDRGESSWSTTSRITAPSWESDARRRRPTRRNKTASWNVATNRWSSSKSIGGKTPYELWNGSPPAVHHLRTFGCLAHVKTTTPNVKKLDDRSKPMIFVGYEPGSKAYRCYDPASRRVHISRDVAFDEEAQWRWDGETASELDFTIEYTTVYHPAVVNAPRADSEQPELPTPSATSTSPCTPAATAGTTATSAEFATPPTIAADDLDADHDDAPLRFRRVDEILGPATPPGLAVREFDDELMMASAEEPASLAEAQQQDCWRQAMLDEMKSIEENGTWLLVDPPPRQRPIGLKWVFKTKKDAAGNITKHKARLVAKGYVQRQGIDYDEVFAPVARLESVRLLLAYAASEGWAVHHMDVKSAFLNGELKEEVYVAQPPGFVVDGKEQKVLRLVKALYGLRQAPRAWYTKLDASLLSLGFHRSASEHAVYMRGANARRLVVGVYVDDLVITGGNHSELDQFKKEMRETFQMSDLGLLRYYLGLEVSQTDEGITLSQGAYAKKILEAAGMVGCNPSQTPMEPRLKLSKLSTSPCVDATDYRKIVGSLRYLVNSRPDLAFSVGYVSRFMEKPTTEHLAAVKRVLRYVAGTINRGCSYRRKKGAVHLVGFSDSDLAGDVDTRKSTTGVFFFLGDNLITWQSQKQKVVALSSCEAEYIAATTAACQGVWLARLLAELKGEEADAVTLNVDNQSAIQLSKNPVFHDRSKHIETRYHYIRECIEEDRVKIEFVSTNDQLADILTKSLGRDRFNELCTRIGLVEVKGTCKV</sequence>
<dbReference type="InterPro" id="IPR057670">
    <property type="entry name" value="SH3_retrovirus"/>
</dbReference>
<feature type="compositionally biased region" description="Polar residues" evidence="3">
    <location>
        <begin position="649"/>
        <end position="658"/>
    </location>
</feature>
<feature type="compositionally biased region" description="Low complexity" evidence="3">
    <location>
        <begin position="813"/>
        <end position="838"/>
    </location>
</feature>
<name>Q75IL9_ORYSJ</name>
<evidence type="ECO:0000313" key="7">
    <source>
        <dbReference type="Proteomes" id="UP000000763"/>
    </source>
</evidence>
<keyword evidence="1" id="KW-0064">Aspartyl protease</keyword>
<dbReference type="SMART" id="SM00343">
    <property type="entry name" value="ZnF_C2HC"/>
    <property type="match status" value="1"/>
</dbReference>
<dbReference type="Pfam" id="PF13976">
    <property type="entry name" value="gag_pre-integrs"/>
    <property type="match status" value="1"/>
</dbReference>
<dbReference type="CDD" id="cd09272">
    <property type="entry name" value="RNase_HI_RT_Ty1"/>
    <property type="match status" value="1"/>
</dbReference>
<dbReference type="EMBL" id="AC129720">
    <property type="protein sequence ID" value="AAS90682.1"/>
    <property type="molecule type" value="Genomic_DNA"/>
</dbReference>
<evidence type="ECO:0000256" key="2">
    <source>
        <dbReference type="PROSITE-ProRule" id="PRU00047"/>
    </source>
</evidence>
<dbReference type="InterPro" id="IPR001584">
    <property type="entry name" value="Integrase_cat-core"/>
</dbReference>
<organism evidence="6 7">
    <name type="scientific">Oryza sativa subsp. japonica</name>
    <name type="common">Rice</name>
    <dbReference type="NCBI Taxonomy" id="39947"/>
    <lineage>
        <taxon>Eukaryota</taxon>
        <taxon>Viridiplantae</taxon>
        <taxon>Streptophyta</taxon>
        <taxon>Embryophyta</taxon>
        <taxon>Tracheophyta</taxon>
        <taxon>Spermatophyta</taxon>
        <taxon>Magnoliopsida</taxon>
        <taxon>Liliopsida</taxon>
        <taxon>Poales</taxon>
        <taxon>Poaceae</taxon>
        <taxon>BOP clade</taxon>
        <taxon>Oryzoideae</taxon>
        <taxon>Oryzeae</taxon>
        <taxon>Oryzinae</taxon>
        <taxon>Oryza</taxon>
        <taxon>Oryza sativa</taxon>
    </lineage>
</organism>
<reference evidence="7" key="1">
    <citation type="journal article" date="2005" name="Nature">
        <title>The map-based sequence of the rice genome.</title>
        <authorList>
            <consortium name="International rice genome sequencing project (IRGSP)"/>
            <person name="Matsumoto T."/>
            <person name="Wu J."/>
            <person name="Kanamori H."/>
            <person name="Katayose Y."/>
            <person name="Fujisawa M."/>
            <person name="Namiki N."/>
            <person name="Mizuno H."/>
            <person name="Yamamoto K."/>
            <person name="Antonio B.A."/>
            <person name="Baba T."/>
            <person name="Sakata K."/>
            <person name="Nagamura Y."/>
            <person name="Aoki H."/>
            <person name="Arikawa K."/>
            <person name="Arita K."/>
            <person name="Bito T."/>
            <person name="Chiden Y."/>
            <person name="Fujitsuka N."/>
            <person name="Fukunaka R."/>
            <person name="Hamada M."/>
            <person name="Harada C."/>
            <person name="Hayashi A."/>
            <person name="Hijishita S."/>
            <person name="Honda M."/>
            <person name="Hosokawa S."/>
            <person name="Ichikawa Y."/>
            <person name="Idonuma A."/>
            <person name="Iijima M."/>
            <person name="Ikeda M."/>
            <person name="Ikeno M."/>
            <person name="Ito K."/>
            <person name="Ito S."/>
            <person name="Ito T."/>
            <person name="Ito Y."/>
            <person name="Ito Y."/>
            <person name="Iwabuchi A."/>
            <person name="Kamiya K."/>
            <person name="Karasawa W."/>
            <person name="Kurita K."/>
            <person name="Katagiri S."/>
            <person name="Kikuta A."/>
            <person name="Kobayashi H."/>
            <person name="Kobayashi N."/>
            <person name="Machita K."/>
            <person name="Maehara T."/>
            <person name="Masukawa M."/>
            <person name="Mizubayashi T."/>
            <person name="Mukai Y."/>
            <person name="Nagasaki H."/>
            <person name="Nagata Y."/>
            <person name="Naito S."/>
            <person name="Nakashima M."/>
            <person name="Nakama Y."/>
            <person name="Nakamichi Y."/>
            <person name="Nakamura M."/>
            <person name="Meguro A."/>
            <person name="Negishi M."/>
            <person name="Ohta I."/>
            <person name="Ohta T."/>
            <person name="Okamoto M."/>
            <person name="Ono N."/>
            <person name="Saji S."/>
            <person name="Sakaguchi M."/>
            <person name="Sakai K."/>
            <person name="Shibata M."/>
            <person name="Shimokawa T."/>
            <person name="Song J."/>
            <person name="Takazaki Y."/>
            <person name="Terasawa K."/>
            <person name="Tsugane M."/>
            <person name="Tsuji K."/>
            <person name="Ueda S."/>
            <person name="Waki K."/>
            <person name="Yamagata H."/>
            <person name="Yamamoto M."/>
            <person name="Yamamoto S."/>
            <person name="Yamane H."/>
            <person name="Yoshiki S."/>
            <person name="Yoshihara R."/>
            <person name="Yukawa K."/>
            <person name="Zhong H."/>
            <person name="Yano M."/>
            <person name="Yuan Q."/>
            <person name="Ouyang S."/>
            <person name="Liu J."/>
            <person name="Jones K.M."/>
            <person name="Gansberger K."/>
            <person name="Moffat K."/>
            <person name="Hill J."/>
            <person name="Bera J."/>
            <person name="Fadrosh D."/>
            <person name="Jin S."/>
            <person name="Johri S."/>
            <person name="Kim M."/>
            <person name="Overton L."/>
            <person name="Reardon M."/>
            <person name="Tsitrin T."/>
            <person name="Vuong H."/>
            <person name="Weaver B."/>
            <person name="Ciecko A."/>
            <person name="Tallon L."/>
            <person name="Jackson J."/>
            <person name="Pai G."/>
            <person name="Aken S.V."/>
            <person name="Utterback T."/>
            <person name="Reidmuller S."/>
            <person name="Feldblyum T."/>
            <person name="Hsiao J."/>
            <person name="Zismann V."/>
            <person name="Iobst S."/>
            <person name="de Vazeille A.R."/>
            <person name="Buell C.R."/>
            <person name="Ying K."/>
            <person name="Li Y."/>
            <person name="Lu T."/>
            <person name="Huang Y."/>
            <person name="Zhao Q."/>
            <person name="Feng Q."/>
            <person name="Zhang L."/>
            <person name="Zhu J."/>
            <person name="Weng Q."/>
            <person name="Mu J."/>
            <person name="Lu Y."/>
            <person name="Fan D."/>
            <person name="Liu Y."/>
            <person name="Guan J."/>
            <person name="Zhang Y."/>
            <person name="Yu S."/>
            <person name="Liu X."/>
            <person name="Zhang Y."/>
            <person name="Hong G."/>
            <person name="Han B."/>
            <person name="Choisne N."/>
            <person name="Demange N."/>
            <person name="Orjeda G."/>
            <person name="Samain S."/>
            <person name="Cattolico L."/>
            <person name="Pelletier E."/>
            <person name="Couloux A."/>
            <person name="Segurens B."/>
            <person name="Wincker P."/>
            <person name="D'Hont A."/>
            <person name="Scarpelli C."/>
            <person name="Weissenbach J."/>
            <person name="Salanoubat M."/>
            <person name="Quetier F."/>
            <person name="Yu Y."/>
            <person name="Kim H.R."/>
            <person name="Rambo T."/>
            <person name="Currie J."/>
            <person name="Collura K."/>
            <person name="Luo M."/>
            <person name="Yang T."/>
            <person name="Ammiraju J.S.S."/>
            <person name="Engler F."/>
            <person name="Soderlund C."/>
            <person name="Wing R.A."/>
            <person name="Palmer L.E."/>
            <person name="de la Bastide M."/>
            <person name="Spiegel L."/>
            <person name="Nascimento L."/>
            <person name="Zutavern T."/>
            <person name="O'Shaughnessy A."/>
            <person name="Dike S."/>
            <person name="Dedhia N."/>
            <person name="Preston R."/>
            <person name="Balija V."/>
            <person name="McCombie W.R."/>
            <person name="Chow T."/>
            <person name="Chen H."/>
            <person name="Chung M."/>
            <person name="Chen C."/>
            <person name="Shaw J."/>
            <person name="Wu H."/>
            <person name="Hsiao K."/>
            <person name="Chao Y."/>
            <person name="Chu M."/>
            <person name="Cheng C."/>
            <person name="Hour A."/>
            <person name="Lee P."/>
            <person name="Lin S."/>
            <person name="Lin Y."/>
            <person name="Liou J."/>
            <person name="Liu S."/>
            <person name="Hsing Y."/>
            <person name="Raghuvanshi S."/>
            <person name="Mohanty A."/>
            <person name="Bharti A.K."/>
            <person name="Gaur A."/>
            <person name="Gupta V."/>
            <person name="Kumar D."/>
            <person name="Ravi V."/>
            <person name="Vij S."/>
            <person name="Kapur A."/>
            <person name="Khurana P."/>
            <person name="Khurana P."/>
            <person name="Khurana J.P."/>
            <person name="Tyagi A.K."/>
            <person name="Gaikwad K."/>
            <person name="Singh A."/>
            <person name="Dalal V."/>
            <person name="Srivastava S."/>
            <person name="Dixit A."/>
            <person name="Pal A.K."/>
            <person name="Ghazi I.A."/>
            <person name="Yadav M."/>
            <person name="Pandit A."/>
            <person name="Bhargava A."/>
            <person name="Sureshbabu K."/>
            <person name="Batra K."/>
            <person name="Sharma T.R."/>
            <person name="Mohapatra T."/>
            <person name="Singh N.K."/>
            <person name="Messing J."/>
            <person name="Nelson A.B."/>
            <person name="Fuks G."/>
            <person name="Kavchok S."/>
            <person name="Keizer G."/>
            <person name="Linton E."/>
            <person name="Llaca V."/>
            <person name="Song R."/>
            <person name="Tanyolac B."/>
            <person name="Young S."/>
            <person name="Ho-Il K."/>
            <person name="Hahn J.H."/>
            <person name="Sangsakoo G."/>
            <person name="Vanavichit A."/>
            <person name="de Mattos Luiz.A.T."/>
            <person name="Zimmer P.D."/>
            <person name="Malone G."/>
            <person name="Dellagostin O."/>
            <person name="de Oliveira A.C."/>
            <person name="Bevan M."/>
            <person name="Bancroft I."/>
            <person name="Minx P."/>
            <person name="Cordum H."/>
            <person name="Wilson R."/>
            <person name="Cheng Z."/>
            <person name="Jin W."/>
            <person name="Jiang J."/>
            <person name="Leong S.A."/>
            <person name="Iwama H."/>
            <person name="Gojobori T."/>
            <person name="Itoh T."/>
            <person name="Niimura Y."/>
            <person name="Fujii Y."/>
            <person name="Habara T."/>
            <person name="Sakai H."/>
            <person name="Sato Y."/>
            <person name="Wilson G."/>
            <person name="Kumar K."/>
            <person name="McCouch S."/>
            <person name="Juretic N."/>
            <person name="Hoen D."/>
            <person name="Wright S."/>
            <person name="Bruskiewich R."/>
            <person name="Bureau T."/>
            <person name="Miyao A."/>
            <person name="Hirochika H."/>
            <person name="Nishikawa T."/>
            <person name="Kadowaki K."/>
            <person name="Sugiura M."/>
            <person name="Burr B."/>
            <person name="Sasaki T."/>
        </authorList>
    </citation>
    <scope>NUCLEOTIDE SEQUENCE [LARGE SCALE GENOMIC DNA]</scope>
    <source>
        <strain evidence="7">cv. Nipponbare</strain>
    </source>
</reference>
<dbReference type="InterPro" id="IPR036397">
    <property type="entry name" value="RNaseH_sf"/>
</dbReference>
<dbReference type="Gene3D" id="3.30.420.10">
    <property type="entry name" value="Ribonuclease H-like superfamily/Ribonuclease H"/>
    <property type="match status" value="1"/>
</dbReference>
<evidence type="ECO:0000259" key="4">
    <source>
        <dbReference type="PROSITE" id="PS50158"/>
    </source>
</evidence>
<dbReference type="Pfam" id="PF14223">
    <property type="entry name" value="Retrotran_gag_2"/>
    <property type="match status" value="1"/>
</dbReference>
<dbReference type="GO" id="GO:0003676">
    <property type="term" value="F:nucleic acid binding"/>
    <property type="evidence" value="ECO:0007669"/>
    <property type="project" value="InterPro"/>
</dbReference>
<evidence type="ECO:0000256" key="3">
    <source>
        <dbReference type="SAM" id="MobiDB-lite"/>
    </source>
</evidence>
<feature type="compositionally biased region" description="Gly residues" evidence="3">
    <location>
        <begin position="274"/>
        <end position="284"/>
    </location>
</feature>
<keyword evidence="1" id="KW-0645">Protease</keyword>
<dbReference type="InterPro" id="IPR036875">
    <property type="entry name" value="Znf_CCHC_sf"/>
</dbReference>
<dbReference type="InterPro" id="IPR012337">
    <property type="entry name" value="RNaseH-like_sf"/>
</dbReference>
<dbReference type="Gene3D" id="4.10.60.10">
    <property type="entry name" value="Zinc finger, CCHC-type"/>
    <property type="match status" value="1"/>
</dbReference>
<gene>
    <name evidence="6" type="primary">P0683F12.10</name>
</gene>
<protein>
    <submittedName>
        <fullName evidence="6">Polyprotein</fullName>
    </submittedName>
</protein>
<dbReference type="InterPro" id="IPR013103">
    <property type="entry name" value="RVT_2"/>
</dbReference>
<dbReference type="Pfam" id="PF25597">
    <property type="entry name" value="SH3_retrovirus"/>
    <property type="match status" value="1"/>
</dbReference>
<feature type="region of interest" description="Disordered" evidence="3">
    <location>
        <begin position="250"/>
        <end position="296"/>
    </location>
</feature>
<keyword evidence="2" id="KW-0862">Zinc</keyword>
<feature type="compositionally biased region" description="Basic and acidic residues" evidence="3">
    <location>
        <begin position="310"/>
        <end position="326"/>
    </location>
</feature>